<keyword evidence="6" id="KW-0631">Potassium channel</keyword>
<evidence type="ECO:0000256" key="12">
    <source>
        <dbReference type="ARBA" id="ARBA00034430"/>
    </source>
</evidence>
<gene>
    <name evidence="14" type="ORF">ACFSKL_02185</name>
</gene>
<keyword evidence="7" id="KW-0630">Potassium</keyword>
<feature type="transmembrane region" description="Helical" evidence="13">
    <location>
        <begin position="136"/>
        <end position="156"/>
    </location>
</feature>
<accession>A0ABW4VGW1</accession>
<keyword evidence="4" id="KW-0633">Potassium transport</keyword>
<evidence type="ECO:0000313" key="15">
    <source>
        <dbReference type="Proteomes" id="UP001597361"/>
    </source>
</evidence>
<dbReference type="EMBL" id="JBHUHR010000004">
    <property type="protein sequence ID" value="MFD2033577.1"/>
    <property type="molecule type" value="Genomic_DNA"/>
</dbReference>
<keyword evidence="11" id="KW-0407">Ion channel</keyword>
<dbReference type="RefSeq" id="WP_376883108.1">
    <property type="nucleotide sequence ID" value="NZ_JBHUHR010000004.1"/>
</dbReference>
<feature type="transmembrane region" description="Helical" evidence="13">
    <location>
        <begin position="92"/>
        <end position="116"/>
    </location>
</feature>
<evidence type="ECO:0000256" key="2">
    <source>
        <dbReference type="ARBA" id="ARBA00006920"/>
    </source>
</evidence>
<keyword evidence="5 13" id="KW-0812">Transmembrane</keyword>
<dbReference type="Pfam" id="PF06736">
    <property type="entry name" value="TMEM175"/>
    <property type="match status" value="1"/>
</dbReference>
<name>A0ABW4VGW1_9BACT</name>
<comment type="similarity">
    <text evidence="2">Belongs to the TMEM175 family.</text>
</comment>
<evidence type="ECO:0000256" key="8">
    <source>
        <dbReference type="ARBA" id="ARBA00022989"/>
    </source>
</evidence>
<keyword evidence="8 13" id="KW-1133">Transmembrane helix</keyword>
<evidence type="ECO:0000256" key="10">
    <source>
        <dbReference type="ARBA" id="ARBA00023136"/>
    </source>
</evidence>
<evidence type="ECO:0000256" key="11">
    <source>
        <dbReference type="ARBA" id="ARBA00023303"/>
    </source>
</evidence>
<comment type="catalytic activity">
    <reaction evidence="12">
        <text>K(+)(in) = K(+)(out)</text>
        <dbReference type="Rhea" id="RHEA:29463"/>
        <dbReference type="ChEBI" id="CHEBI:29103"/>
    </reaction>
</comment>
<dbReference type="Proteomes" id="UP001597361">
    <property type="component" value="Unassembled WGS sequence"/>
</dbReference>
<evidence type="ECO:0000313" key="14">
    <source>
        <dbReference type="EMBL" id="MFD2033577.1"/>
    </source>
</evidence>
<proteinExistence type="inferred from homology"/>
<keyword evidence="3" id="KW-0813">Transport</keyword>
<feature type="transmembrane region" description="Helical" evidence="13">
    <location>
        <begin position="206"/>
        <end position="226"/>
    </location>
</feature>
<protein>
    <submittedName>
        <fullName evidence="14">TMEM175 family protein</fullName>
    </submittedName>
</protein>
<keyword evidence="10 13" id="KW-0472">Membrane</keyword>
<dbReference type="InterPro" id="IPR010617">
    <property type="entry name" value="TMEM175-like"/>
</dbReference>
<evidence type="ECO:0000256" key="4">
    <source>
        <dbReference type="ARBA" id="ARBA00022538"/>
    </source>
</evidence>
<keyword evidence="9" id="KW-0406">Ion transport</keyword>
<comment type="caution">
    <text evidence="14">The sequence shown here is derived from an EMBL/GenBank/DDBJ whole genome shotgun (WGS) entry which is preliminary data.</text>
</comment>
<evidence type="ECO:0000256" key="9">
    <source>
        <dbReference type="ARBA" id="ARBA00023065"/>
    </source>
</evidence>
<evidence type="ECO:0000256" key="13">
    <source>
        <dbReference type="SAM" id="Phobius"/>
    </source>
</evidence>
<comment type="subcellular location">
    <subcellularLocation>
        <location evidence="1">Membrane</location>
        <topology evidence="1">Multi-pass membrane protein</topology>
    </subcellularLocation>
</comment>
<organism evidence="14 15">
    <name type="scientific">Belliella marina</name>
    <dbReference type="NCBI Taxonomy" id="1644146"/>
    <lineage>
        <taxon>Bacteria</taxon>
        <taxon>Pseudomonadati</taxon>
        <taxon>Bacteroidota</taxon>
        <taxon>Cytophagia</taxon>
        <taxon>Cytophagales</taxon>
        <taxon>Cyclobacteriaceae</taxon>
        <taxon>Belliella</taxon>
    </lineage>
</organism>
<keyword evidence="15" id="KW-1185">Reference proteome</keyword>
<evidence type="ECO:0000256" key="7">
    <source>
        <dbReference type="ARBA" id="ARBA00022958"/>
    </source>
</evidence>
<evidence type="ECO:0000256" key="3">
    <source>
        <dbReference type="ARBA" id="ARBA00022448"/>
    </source>
</evidence>
<feature type="transmembrane region" description="Helical" evidence="13">
    <location>
        <begin position="183"/>
        <end position="200"/>
    </location>
</feature>
<evidence type="ECO:0000256" key="1">
    <source>
        <dbReference type="ARBA" id="ARBA00004141"/>
    </source>
</evidence>
<sequence>MRNELLKNRNHDPRITYRGENATRLDNLTDAVFGIAITLLIFNLTNPNSFADLLTFTKTLPAFLISISFLVLIWNEHLAFSEIYSMNDTWLTILNTIFIALVIFFVYPLRFLTLFLTNNFFNTDIDVSINGDQVPYLMVYFGFVAFALYFVLYLFYQRADKTKQELNLNTFEEFYTKQQKSRLLIMLSMPLLSIIITLIINEFSFIWASVIGGVIYNLYIPLIIIWNKKFKKKSQLHE</sequence>
<reference evidence="15" key="1">
    <citation type="journal article" date="2019" name="Int. J. Syst. Evol. Microbiol.">
        <title>The Global Catalogue of Microorganisms (GCM) 10K type strain sequencing project: providing services to taxonomists for standard genome sequencing and annotation.</title>
        <authorList>
            <consortium name="The Broad Institute Genomics Platform"/>
            <consortium name="The Broad Institute Genome Sequencing Center for Infectious Disease"/>
            <person name="Wu L."/>
            <person name="Ma J."/>
        </authorList>
    </citation>
    <scope>NUCLEOTIDE SEQUENCE [LARGE SCALE GENOMIC DNA]</scope>
    <source>
        <strain evidence="15">CGMCC 1.15180</strain>
    </source>
</reference>
<feature type="transmembrane region" description="Helical" evidence="13">
    <location>
        <begin position="60"/>
        <end position="80"/>
    </location>
</feature>
<evidence type="ECO:0000256" key="6">
    <source>
        <dbReference type="ARBA" id="ARBA00022826"/>
    </source>
</evidence>
<evidence type="ECO:0000256" key="5">
    <source>
        <dbReference type="ARBA" id="ARBA00022692"/>
    </source>
</evidence>
<feature type="transmembrane region" description="Helical" evidence="13">
    <location>
        <begin position="28"/>
        <end position="45"/>
    </location>
</feature>